<accession>A0A8J8T2L9</accession>
<dbReference type="InterPro" id="IPR011009">
    <property type="entry name" value="Kinase-like_dom_sf"/>
</dbReference>
<comment type="caution">
    <text evidence="2">The sequence shown here is derived from an EMBL/GenBank/DDBJ whole genome shotgun (WGS) entry which is preliminary data.</text>
</comment>
<feature type="domain" description="Protein kinase" evidence="1">
    <location>
        <begin position="158"/>
        <end position="426"/>
    </location>
</feature>
<dbReference type="GO" id="GO:0005524">
    <property type="term" value="F:ATP binding"/>
    <property type="evidence" value="ECO:0007669"/>
    <property type="project" value="InterPro"/>
</dbReference>
<dbReference type="InterPro" id="IPR000719">
    <property type="entry name" value="Prot_kinase_dom"/>
</dbReference>
<protein>
    <recommendedName>
        <fullName evidence="1">Protein kinase domain-containing protein</fullName>
    </recommendedName>
</protein>
<dbReference type="SUPFAM" id="SSF56112">
    <property type="entry name" value="Protein kinase-like (PK-like)"/>
    <property type="match status" value="1"/>
</dbReference>
<organism evidence="2 3">
    <name type="scientific">Halteria grandinella</name>
    <dbReference type="NCBI Taxonomy" id="5974"/>
    <lineage>
        <taxon>Eukaryota</taxon>
        <taxon>Sar</taxon>
        <taxon>Alveolata</taxon>
        <taxon>Ciliophora</taxon>
        <taxon>Intramacronucleata</taxon>
        <taxon>Spirotrichea</taxon>
        <taxon>Stichotrichia</taxon>
        <taxon>Sporadotrichida</taxon>
        <taxon>Halteriidae</taxon>
        <taxon>Halteria</taxon>
    </lineage>
</organism>
<gene>
    <name evidence="2" type="ORF">FGO68_gene8764</name>
</gene>
<sequence length="426" mass="49272">MMIEITFQTLQAAFVAPMNFIVYPDPSFADSLSSLRESTEVLIAQANSLLDDLLPTKSLRLMLLEELTQAHQVVQDCERDGRALPRQATMQEFDDWGNLVEREVSLVTSTDIQRALKVREVLEVLMVIVSERKAESLRAFIRRHAHMFEPEQLLGIEELFERHLGANKPYVIYKLKQVPQLQIMILGYLDFRQFVSLFLWTFTAKSRAFYLKYICKLDTRLLVRTTNSRGVEEAMERHRVEIECALFDKVECVQYASLPTFPSQTDIYVFKRKPSLLGGQCVKQHDYTTGDRFLHTLLTYYPSSVPFNMHICHKLLEAYDRLFSIMHLDLSLSNLAVTIGEGSVEFYIRESQGQGRDPVVRREEPMKVIRGYYSNKVYNEHPDMIFIAPETLQVFNMYTPIPLTHQQDIYSLGVMMFIVITGGLVP</sequence>
<evidence type="ECO:0000259" key="1">
    <source>
        <dbReference type="PROSITE" id="PS50011"/>
    </source>
</evidence>
<evidence type="ECO:0000313" key="2">
    <source>
        <dbReference type="EMBL" id="TNV79565.1"/>
    </source>
</evidence>
<dbReference type="AlphaFoldDB" id="A0A8J8T2L9"/>
<keyword evidence="3" id="KW-1185">Reference proteome</keyword>
<dbReference type="PROSITE" id="PS50011">
    <property type="entry name" value="PROTEIN_KINASE_DOM"/>
    <property type="match status" value="1"/>
</dbReference>
<proteinExistence type="predicted"/>
<dbReference type="Proteomes" id="UP000785679">
    <property type="component" value="Unassembled WGS sequence"/>
</dbReference>
<dbReference type="GO" id="GO:0004672">
    <property type="term" value="F:protein kinase activity"/>
    <property type="evidence" value="ECO:0007669"/>
    <property type="project" value="InterPro"/>
</dbReference>
<dbReference type="EMBL" id="RRYP01008747">
    <property type="protein sequence ID" value="TNV79565.1"/>
    <property type="molecule type" value="Genomic_DNA"/>
</dbReference>
<reference evidence="2" key="1">
    <citation type="submission" date="2019-06" db="EMBL/GenBank/DDBJ databases">
        <authorList>
            <person name="Zheng W."/>
        </authorList>
    </citation>
    <scope>NUCLEOTIDE SEQUENCE</scope>
    <source>
        <strain evidence="2">QDHG01</strain>
    </source>
</reference>
<name>A0A8J8T2L9_HALGN</name>
<evidence type="ECO:0000313" key="3">
    <source>
        <dbReference type="Proteomes" id="UP000785679"/>
    </source>
</evidence>